<keyword evidence="5" id="KW-0119">Carbohydrate metabolism</keyword>
<evidence type="ECO:0000259" key="9">
    <source>
        <dbReference type="Pfam" id="PF00150"/>
    </source>
</evidence>
<comment type="caution">
    <text evidence="12">The sequence shown here is derived from an EMBL/GenBank/DDBJ whole genome shotgun (WGS) entry which is preliminary data.</text>
</comment>
<evidence type="ECO:0000256" key="7">
    <source>
        <dbReference type="ARBA" id="ARBA00023326"/>
    </source>
</evidence>
<evidence type="ECO:0000313" key="13">
    <source>
        <dbReference type="Proteomes" id="UP000565468"/>
    </source>
</evidence>
<feature type="domain" description="Glycoside hydrolase family 5" evidence="9">
    <location>
        <begin position="46"/>
        <end position="335"/>
    </location>
</feature>
<dbReference type="PROSITE" id="PS00659">
    <property type="entry name" value="GLYCOSYL_HYDROL_F5"/>
    <property type="match status" value="1"/>
</dbReference>
<dbReference type="GO" id="GO:0005576">
    <property type="term" value="C:extracellular region"/>
    <property type="evidence" value="ECO:0007669"/>
    <property type="project" value="TreeGrafter"/>
</dbReference>
<dbReference type="SUPFAM" id="SSF51445">
    <property type="entry name" value="(Trans)glycosidases"/>
    <property type="match status" value="1"/>
</dbReference>
<dbReference type="InterPro" id="IPR013783">
    <property type="entry name" value="Ig-like_fold"/>
</dbReference>
<evidence type="ECO:0000256" key="6">
    <source>
        <dbReference type="ARBA" id="ARBA00023295"/>
    </source>
</evidence>
<dbReference type="SUPFAM" id="SSF81296">
    <property type="entry name" value="E set domains"/>
    <property type="match status" value="1"/>
</dbReference>
<keyword evidence="7" id="KW-0624">Polysaccharide degradation</keyword>
<keyword evidence="6 8" id="KW-0326">Glycosidase</keyword>
<keyword evidence="4" id="KW-0136">Cellulose degradation</keyword>
<evidence type="ECO:0000256" key="1">
    <source>
        <dbReference type="ARBA" id="ARBA00005641"/>
    </source>
</evidence>
<evidence type="ECO:0000313" key="12">
    <source>
        <dbReference type="EMBL" id="NMO94601.1"/>
    </source>
</evidence>
<accession>A0A848M2X5</accession>
<protein>
    <submittedName>
        <fullName evidence="12">Cellulase family glycosylhydrolase</fullName>
    </submittedName>
</protein>
<evidence type="ECO:0000256" key="4">
    <source>
        <dbReference type="ARBA" id="ARBA00023001"/>
    </source>
</evidence>
<evidence type="ECO:0000256" key="3">
    <source>
        <dbReference type="ARBA" id="ARBA00022801"/>
    </source>
</evidence>
<evidence type="ECO:0000256" key="2">
    <source>
        <dbReference type="ARBA" id="ARBA00022729"/>
    </source>
</evidence>
<evidence type="ECO:0000256" key="5">
    <source>
        <dbReference type="ARBA" id="ARBA00023277"/>
    </source>
</evidence>
<dbReference type="InterPro" id="IPR005102">
    <property type="entry name" value="Carbo-bd_X2"/>
</dbReference>
<evidence type="ECO:0000259" key="10">
    <source>
        <dbReference type="Pfam" id="PF03442"/>
    </source>
</evidence>
<keyword evidence="13" id="KW-1185">Reference proteome</keyword>
<dbReference type="EMBL" id="JABBPN010000002">
    <property type="protein sequence ID" value="NMO94601.1"/>
    <property type="molecule type" value="Genomic_DNA"/>
</dbReference>
<comment type="similarity">
    <text evidence="1 8">Belongs to the glycosyl hydrolase 5 (cellulase A) family.</text>
</comment>
<dbReference type="AlphaFoldDB" id="A0A848M2X5"/>
<dbReference type="Pfam" id="PF03442">
    <property type="entry name" value="CBM_X2"/>
    <property type="match status" value="1"/>
</dbReference>
<proteinExistence type="inferred from homology"/>
<gene>
    <name evidence="12" type="ORF">HII30_02210</name>
</gene>
<dbReference type="PIRSF" id="PIRSF001043">
    <property type="entry name" value="Endoglucanase_B"/>
    <property type="match status" value="1"/>
</dbReference>
<dbReference type="InterPro" id="IPR017853">
    <property type="entry name" value="GH"/>
</dbReference>
<organism evidence="12 13">
    <name type="scientific">Paenibacillus lemnae</name>
    <dbReference type="NCBI Taxonomy" id="1330551"/>
    <lineage>
        <taxon>Bacteria</taxon>
        <taxon>Bacillati</taxon>
        <taxon>Bacillota</taxon>
        <taxon>Bacilli</taxon>
        <taxon>Bacillales</taxon>
        <taxon>Paenibacillaceae</taxon>
        <taxon>Paenibacillus</taxon>
    </lineage>
</organism>
<evidence type="ECO:0000259" key="11">
    <source>
        <dbReference type="Pfam" id="PF18448"/>
    </source>
</evidence>
<sequence length="562" mass="64038">MVSLSALAVVLIVGALIVSSWLSAQPTEELDIQAYVEDMQPGWNLGNTFDATGGETSWGNPATTRELIHHIAGQGFKSIRIPVTWDHRVGNAPDYLIDPVFLDRIEEVVDWSLDEGLYVMINLHHDSGEWIKHMESNHDEVMARYQALWTQISGHFKNHSSKLMFESINEPRFDEDWNRDQPQYFTMLEELNTSFHQIVRRSGGNNTMRPLVIPGITASASQARLDALYDNIKKLNDNKLIATIHYYGYYPFSVNLGSTTFDDTVRRDVTETFDRTYKRFEADGIPVIVGEYGLLGFDKFLGTIQQGEKLKYFEFVNHYANEKRFTMMLWDNGQHLDRRGLKWADEDLYAVIKAGFKGRSANAETDNIFIRKDEKIQDSLINLHLNGSRFQSLNLDGAALKEGKDYALEGSMLTIKAELLQRVQQDSYGEQAVLTAKFSSGADWKFHIISYDPPELQQAPGSIEELLIPTEFNGDVLATMKAMYSDGRHAGPSDWTSYKEFGHCFVPLYETQKIKLTRAFLDELEEGTVQLKFHFWSGEIMEYLITKEGTSITGSLPNVENR</sequence>
<name>A0A848M2X5_PAELE</name>
<dbReference type="InterPro" id="IPR001547">
    <property type="entry name" value="Glyco_hydro_5"/>
</dbReference>
<dbReference type="PANTHER" id="PTHR31297">
    <property type="entry name" value="GLUCAN ENDO-1,6-BETA-GLUCOSIDASE B"/>
    <property type="match status" value="1"/>
</dbReference>
<dbReference type="GO" id="GO:0008422">
    <property type="term" value="F:beta-glucosidase activity"/>
    <property type="evidence" value="ECO:0007669"/>
    <property type="project" value="TreeGrafter"/>
</dbReference>
<dbReference type="Proteomes" id="UP000565468">
    <property type="component" value="Unassembled WGS sequence"/>
</dbReference>
<reference evidence="12 13" key="1">
    <citation type="submission" date="2020-04" db="EMBL/GenBank/DDBJ databases">
        <title>Paenibacillus algicola sp. nov., a novel marine bacterium producing alginate lyase.</title>
        <authorList>
            <person name="Huang H."/>
        </authorList>
    </citation>
    <scope>NUCLEOTIDE SEQUENCE [LARGE SCALE GENOMIC DNA]</scope>
    <source>
        <strain evidence="12 13">L7-75</strain>
    </source>
</reference>
<dbReference type="InterPro" id="IPR016282">
    <property type="entry name" value="Glyco_hydro_5_endoGlcnase_B"/>
</dbReference>
<dbReference type="Pfam" id="PF00150">
    <property type="entry name" value="Cellulase"/>
    <property type="match status" value="1"/>
</dbReference>
<feature type="domain" description="Carbohydrate binding X2" evidence="10">
    <location>
        <begin position="365"/>
        <end position="448"/>
    </location>
</feature>
<keyword evidence="2" id="KW-0732">Signal</keyword>
<dbReference type="PANTHER" id="PTHR31297:SF41">
    <property type="entry name" value="ENDOGLUCANASE, PUTATIVE (AFU_ORTHOLOGUE AFUA_5G01830)-RELATED"/>
    <property type="match status" value="1"/>
</dbReference>
<keyword evidence="3 8" id="KW-0378">Hydrolase</keyword>
<dbReference type="Gene3D" id="3.20.20.80">
    <property type="entry name" value="Glycosidases"/>
    <property type="match status" value="1"/>
</dbReference>
<dbReference type="Pfam" id="PF18448">
    <property type="entry name" value="CBM46"/>
    <property type="match status" value="1"/>
</dbReference>
<dbReference type="InterPro" id="IPR050386">
    <property type="entry name" value="Glycosyl_hydrolase_5"/>
</dbReference>
<dbReference type="InterPro" id="IPR018087">
    <property type="entry name" value="Glyco_hydro_5_CS"/>
</dbReference>
<dbReference type="Gene3D" id="2.60.40.10">
    <property type="entry name" value="Immunoglobulins"/>
    <property type="match status" value="1"/>
</dbReference>
<dbReference type="InterPro" id="IPR014756">
    <property type="entry name" value="Ig_E-set"/>
</dbReference>
<feature type="domain" description="Endoglucanase B carbohydrate binding" evidence="11">
    <location>
        <begin position="452"/>
        <end position="554"/>
    </location>
</feature>
<dbReference type="GO" id="GO:0009986">
    <property type="term" value="C:cell surface"/>
    <property type="evidence" value="ECO:0007669"/>
    <property type="project" value="TreeGrafter"/>
</dbReference>
<evidence type="ECO:0000256" key="8">
    <source>
        <dbReference type="RuleBase" id="RU361153"/>
    </source>
</evidence>
<dbReference type="GO" id="GO:0030245">
    <property type="term" value="P:cellulose catabolic process"/>
    <property type="evidence" value="ECO:0007669"/>
    <property type="project" value="UniProtKB-KW"/>
</dbReference>
<dbReference type="InterPro" id="IPR040946">
    <property type="entry name" value="CBM46"/>
</dbReference>